<dbReference type="RefSeq" id="WP_282735804.1">
    <property type="nucleotide sequence ID" value="NZ_JASCQP010000028.1"/>
</dbReference>
<accession>A0ABT6V4I5</accession>
<proteinExistence type="predicted"/>
<dbReference type="InterPro" id="IPR011004">
    <property type="entry name" value="Trimer_LpxA-like_sf"/>
</dbReference>
<sequence>MNLHSCKTLIQAEAFRPGQRWAWWRLVRQLHFGKPASRVVTRLRLAQWLLHAGARGLARWLFNGLAIRFGIYVGPRTVIGAGLHFSHPTSVVIGD</sequence>
<comment type="caution">
    <text evidence="1">The sequence shown here is derived from an EMBL/GenBank/DDBJ whole genome shotgun (WGS) entry which is preliminary data.</text>
</comment>
<gene>
    <name evidence="1" type="ORF">QLQ83_12240</name>
</gene>
<dbReference type="Proteomes" id="UP001225957">
    <property type="component" value="Unassembled WGS sequence"/>
</dbReference>
<dbReference type="SUPFAM" id="SSF51161">
    <property type="entry name" value="Trimeric LpxA-like enzymes"/>
    <property type="match status" value="1"/>
</dbReference>
<keyword evidence="2" id="KW-1185">Reference proteome</keyword>
<evidence type="ECO:0008006" key="3">
    <source>
        <dbReference type="Google" id="ProtNLM"/>
    </source>
</evidence>
<evidence type="ECO:0000313" key="1">
    <source>
        <dbReference type="EMBL" id="MDI5891862.1"/>
    </source>
</evidence>
<organism evidence="1 2">
    <name type="scientific">Halomonas rhizosphaerae</name>
    <dbReference type="NCBI Taxonomy" id="3043296"/>
    <lineage>
        <taxon>Bacteria</taxon>
        <taxon>Pseudomonadati</taxon>
        <taxon>Pseudomonadota</taxon>
        <taxon>Gammaproteobacteria</taxon>
        <taxon>Oceanospirillales</taxon>
        <taxon>Halomonadaceae</taxon>
        <taxon>Halomonas</taxon>
    </lineage>
</organism>
<protein>
    <recommendedName>
        <fullName evidence="3">Serine acetyltransferase</fullName>
    </recommendedName>
</protein>
<evidence type="ECO:0000313" key="2">
    <source>
        <dbReference type="Proteomes" id="UP001225957"/>
    </source>
</evidence>
<dbReference type="EMBL" id="JASCQP010000028">
    <property type="protein sequence ID" value="MDI5891862.1"/>
    <property type="molecule type" value="Genomic_DNA"/>
</dbReference>
<reference evidence="1 2" key="1">
    <citation type="submission" date="2023-04" db="EMBL/GenBank/DDBJ databases">
        <title>Halomonas strains isolated from rhizosphere soil.</title>
        <authorList>
            <person name="Xu L."/>
            <person name="Sun J.-Q."/>
        </authorList>
    </citation>
    <scope>NUCLEOTIDE SEQUENCE [LARGE SCALE GENOMIC DNA]</scope>
    <source>
        <strain evidence="1 2">LR5S20</strain>
    </source>
</reference>
<name>A0ABT6V4I5_9GAMM</name>